<dbReference type="SUPFAM" id="SSF53756">
    <property type="entry name" value="UDP-Glycosyltransferase/glycogen phosphorylase"/>
    <property type="match status" value="1"/>
</dbReference>
<keyword evidence="4" id="KW-1185">Reference proteome</keyword>
<feature type="domain" description="Glycosyltransferase subfamily 4-like N-terminal" evidence="2">
    <location>
        <begin position="16"/>
        <end position="211"/>
    </location>
</feature>
<keyword evidence="3" id="KW-0808">Transferase</keyword>
<accession>A0A7D6JRR2</accession>
<sequence>MTILFISSLSESDKGGGAEQSLWNQIKALENKGHKCILLATSNHKGLKCTKVGETSVWLANIRNLYWPYTNQKISKAGKFIWHLLDVYNIFMQNYVYKVVHMEKPHIASIHNLPGWSGAVWRTLKNLHIPMLQVLHDHYTCCPRATMSIDGKNCNLQCYQCKLLRFPHKYLSQNVDAVVGVSNYILHRHLELGYFSQVPIKKVIYNSVDPQLVKSKTDYSEEQHRIFKIGYIGRLDPAKGIERLIDAYLQANLPSAQLWIAGDGKEDYEKYLKTKASCDPRIVFMGRVKPSEFYPKINILVVPSICQESQGMVIPEAFAFGKPVIASKRGGIPEMINDGENGLLFDPDSVSELISCIHRVYYDQNLRYSLSKNSKKSSSYFLNIDSWVNAYEELYRQVLHQNHE</sequence>
<dbReference type="PANTHER" id="PTHR45947">
    <property type="entry name" value="SULFOQUINOVOSYL TRANSFERASE SQD2"/>
    <property type="match status" value="1"/>
</dbReference>
<dbReference type="GO" id="GO:0016757">
    <property type="term" value="F:glycosyltransferase activity"/>
    <property type="evidence" value="ECO:0007669"/>
    <property type="project" value="InterPro"/>
</dbReference>
<gene>
    <name evidence="3" type="ORF">D3A95_13265</name>
</gene>
<dbReference type="InterPro" id="IPR001296">
    <property type="entry name" value="Glyco_trans_1"/>
</dbReference>
<dbReference type="InterPro" id="IPR050194">
    <property type="entry name" value="Glycosyltransferase_grp1"/>
</dbReference>
<name>A0A7D6JRR2_9CYAN</name>
<evidence type="ECO:0000259" key="1">
    <source>
        <dbReference type="Pfam" id="PF00534"/>
    </source>
</evidence>
<dbReference type="Pfam" id="PF13439">
    <property type="entry name" value="Glyco_transf_4"/>
    <property type="match status" value="1"/>
</dbReference>
<organism evidence="3 4">
    <name type="scientific">Thermosynechococcus sichuanensis E542</name>
    <dbReference type="NCBI Taxonomy" id="2016101"/>
    <lineage>
        <taxon>Bacteria</taxon>
        <taxon>Bacillati</taxon>
        <taxon>Cyanobacteriota</taxon>
        <taxon>Cyanophyceae</taxon>
        <taxon>Acaryochloridales</taxon>
        <taxon>Thermosynechococcaceae</taxon>
        <taxon>Thermosynechococcus</taxon>
        <taxon>Thermosynechococcus sichuanensis</taxon>
    </lineage>
</organism>
<evidence type="ECO:0000259" key="2">
    <source>
        <dbReference type="Pfam" id="PF13439"/>
    </source>
</evidence>
<dbReference type="Proteomes" id="UP000261812">
    <property type="component" value="Chromosome"/>
</dbReference>
<reference evidence="4" key="1">
    <citation type="submission" date="2018-09" db="EMBL/GenBank/DDBJ databases">
        <title>Complete genome sequence of thermophilic cyanobacteria strain Thermosynechococcus elongatus PKUAC-SCTE542.</title>
        <authorList>
            <person name="Liang Y."/>
            <person name="Tang J."/>
            <person name="Daroch M."/>
        </authorList>
    </citation>
    <scope>NUCLEOTIDE SEQUENCE [LARGE SCALE GENOMIC DNA]</scope>
    <source>
        <strain evidence="4">E542</strain>
    </source>
</reference>
<dbReference type="Pfam" id="PF00534">
    <property type="entry name" value="Glycos_transf_1"/>
    <property type="match status" value="1"/>
</dbReference>
<dbReference type="Gene3D" id="3.40.50.2000">
    <property type="entry name" value="Glycogen Phosphorylase B"/>
    <property type="match status" value="2"/>
</dbReference>
<dbReference type="AlphaFoldDB" id="A0A7D6JRR2"/>
<evidence type="ECO:0000313" key="4">
    <source>
        <dbReference type="Proteomes" id="UP000261812"/>
    </source>
</evidence>
<evidence type="ECO:0000313" key="3">
    <source>
        <dbReference type="EMBL" id="QLL29257.1"/>
    </source>
</evidence>
<dbReference type="KEGG" id="tsq:D3A95_13265"/>
<proteinExistence type="predicted"/>
<feature type="domain" description="Glycosyl transferase family 1" evidence="1">
    <location>
        <begin position="228"/>
        <end position="376"/>
    </location>
</feature>
<dbReference type="InterPro" id="IPR028098">
    <property type="entry name" value="Glyco_trans_4-like_N"/>
</dbReference>
<protein>
    <submittedName>
        <fullName evidence="3">Glycosyltransferase family 4 protein</fullName>
    </submittedName>
</protein>
<dbReference type="PANTHER" id="PTHR45947:SF13">
    <property type="entry name" value="TRANSFERASE"/>
    <property type="match status" value="1"/>
</dbReference>
<dbReference type="EMBL" id="CP032152">
    <property type="protein sequence ID" value="QLL29257.1"/>
    <property type="molecule type" value="Genomic_DNA"/>
</dbReference>
<dbReference type="CDD" id="cd03823">
    <property type="entry name" value="GT4_ExpE7-like"/>
    <property type="match status" value="1"/>
</dbReference>